<keyword evidence="2" id="KW-1185">Reference proteome</keyword>
<name>A0A1H1RKY4_9MICO</name>
<evidence type="ECO:0000313" key="1">
    <source>
        <dbReference type="EMBL" id="SDS35639.1"/>
    </source>
</evidence>
<organism evidence="1 2">
    <name type="scientific">Microterricola viridarii</name>
    <dbReference type="NCBI Taxonomy" id="412690"/>
    <lineage>
        <taxon>Bacteria</taxon>
        <taxon>Bacillati</taxon>
        <taxon>Actinomycetota</taxon>
        <taxon>Actinomycetes</taxon>
        <taxon>Micrococcales</taxon>
        <taxon>Microbacteriaceae</taxon>
        <taxon>Microterricola</taxon>
    </lineage>
</organism>
<sequence>MCFWHGTGTAAIPARLAELTEASHYRLATSRWAGGHEAGAGAFASGG</sequence>
<dbReference type="STRING" id="412690.SAMN04489834_1332"/>
<evidence type="ECO:0000313" key="2">
    <source>
        <dbReference type="Proteomes" id="UP000181956"/>
    </source>
</evidence>
<dbReference type="Proteomes" id="UP000181956">
    <property type="component" value="Chromosome I"/>
</dbReference>
<gene>
    <name evidence="1" type="ORF">SAMN04489834_1332</name>
</gene>
<proteinExistence type="predicted"/>
<reference evidence="2" key="1">
    <citation type="submission" date="2016-10" db="EMBL/GenBank/DDBJ databases">
        <authorList>
            <person name="Varghese N."/>
            <person name="Submissions S."/>
        </authorList>
    </citation>
    <scope>NUCLEOTIDE SEQUENCE [LARGE SCALE GENOMIC DNA]</scope>
    <source>
        <strain evidence="2">DSM 21772</strain>
    </source>
</reference>
<accession>A0A1H1RKY4</accession>
<dbReference type="EMBL" id="LT629742">
    <property type="protein sequence ID" value="SDS35639.1"/>
    <property type="molecule type" value="Genomic_DNA"/>
</dbReference>
<dbReference type="AlphaFoldDB" id="A0A1H1RKY4"/>
<protein>
    <submittedName>
        <fullName evidence="1">Uncharacterized protein</fullName>
    </submittedName>
</protein>